<dbReference type="InterPro" id="IPR052740">
    <property type="entry name" value="CE4"/>
</dbReference>
<dbReference type="SUPFAM" id="SSF88713">
    <property type="entry name" value="Glycoside hydrolase/deacetylase"/>
    <property type="match status" value="1"/>
</dbReference>
<feature type="region of interest" description="Disordered" evidence="1">
    <location>
        <begin position="27"/>
        <end position="108"/>
    </location>
</feature>
<dbReference type="Gene3D" id="3.20.20.370">
    <property type="entry name" value="Glycoside hydrolase/deacetylase"/>
    <property type="match status" value="1"/>
</dbReference>
<dbReference type="InterPro" id="IPR011330">
    <property type="entry name" value="Glyco_hydro/deAcase_b/a-brl"/>
</dbReference>
<dbReference type="RefSeq" id="WP_087134332.1">
    <property type="nucleotide sequence ID" value="NZ_FUKP01000060.1"/>
</dbReference>
<feature type="compositionally biased region" description="Polar residues" evidence="1">
    <location>
        <begin position="39"/>
        <end position="49"/>
    </location>
</feature>
<evidence type="ECO:0000313" key="4">
    <source>
        <dbReference type="Proteomes" id="UP000196230"/>
    </source>
</evidence>
<dbReference type="PANTHER" id="PTHR45985:SF3">
    <property type="entry name" value="CHITIN DEACETYLASE-LIKE 4"/>
    <property type="match status" value="1"/>
</dbReference>
<evidence type="ECO:0000313" key="3">
    <source>
        <dbReference type="EMBL" id="SJN31891.1"/>
    </source>
</evidence>
<dbReference type="AlphaFoldDB" id="A0A1R4JI25"/>
<dbReference type="EMBL" id="FUKP01000060">
    <property type="protein sequence ID" value="SJN31891.1"/>
    <property type="molecule type" value="Genomic_DNA"/>
</dbReference>
<gene>
    <name evidence="3" type="ORF">FM125_08810</name>
</gene>
<dbReference type="PANTHER" id="PTHR45985">
    <property type="match status" value="1"/>
</dbReference>
<dbReference type="Proteomes" id="UP000196230">
    <property type="component" value="Unassembled WGS sequence"/>
</dbReference>
<feature type="compositionally biased region" description="Basic and acidic residues" evidence="1">
    <location>
        <begin position="29"/>
        <end position="38"/>
    </location>
</feature>
<feature type="signal peptide" evidence="2">
    <location>
        <begin position="1"/>
        <end position="27"/>
    </location>
</feature>
<reference evidence="3 4" key="1">
    <citation type="submission" date="2017-02" db="EMBL/GenBank/DDBJ databases">
        <authorList>
            <person name="Peterson S.W."/>
        </authorList>
    </citation>
    <scope>NUCLEOTIDE SEQUENCE [LARGE SCALE GENOMIC DNA]</scope>
    <source>
        <strain evidence="3 4">2B3F</strain>
    </source>
</reference>
<accession>A0A1R4JI25</accession>
<evidence type="ECO:0000256" key="2">
    <source>
        <dbReference type="SAM" id="SignalP"/>
    </source>
</evidence>
<evidence type="ECO:0000256" key="1">
    <source>
        <dbReference type="SAM" id="MobiDB-lite"/>
    </source>
</evidence>
<sequence length="452" mass="49568">MPAVLTARRSAAALTAALALTLAGCQADPAEHGDRSDARPSSTATTDAGKTSEGSSEASEDDGGPGDAADGSETAGASQDSEGAGDSEGSGDSEGAGTPDGETNDQGVPMRAFSAEETPPQFLLYSFDGGLESDRYEYFMDVAEEVDAKFTVYLSGIHLLQPENRTWYQAPGNEPGHVAKDLGGPKEEIAERIRAVNAAYAAGHEIGTHYMGHLCFVEKYGGDKWDTDDWREEHRQFYEILADPAGINGYDDPDFPELEVPAEAIQGHRLPCLDGRWDQLVPVWKEFGHTYDTSRGSQQRGVAWPYQEDGIWEFEMPLFYSPMAASMGAENPYIMTMDYNFWVSSQRLGVGENDTEKLSEIYLDTYRYVYDSVSSSNRAPIVFGNHFNTYGGDAYNPALAETMKEFCPQEGTYCVTYQTMIDWLELQDPDVLEAWREQGYSAVGDDLAEVRG</sequence>
<protein>
    <submittedName>
        <fullName evidence="3">Putative secreted protein</fullName>
    </submittedName>
</protein>
<feature type="chain" id="PRO_5012729469" evidence="2">
    <location>
        <begin position="28"/>
        <end position="452"/>
    </location>
</feature>
<name>A0A1R4JI25_9MICC</name>
<dbReference type="GO" id="GO:0005975">
    <property type="term" value="P:carbohydrate metabolic process"/>
    <property type="evidence" value="ECO:0007669"/>
    <property type="project" value="InterPro"/>
</dbReference>
<proteinExistence type="predicted"/>
<keyword evidence="2" id="KW-0732">Signal</keyword>
<organism evidence="3 4">
    <name type="scientific">Micrococcus lylae</name>
    <dbReference type="NCBI Taxonomy" id="1273"/>
    <lineage>
        <taxon>Bacteria</taxon>
        <taxon>Bacillati</taxon>
        <taxon>Actinomycetota</taxon>
        <taxon>Actinomycetes</taxon>
        <taxon>Micrococcales</taxon>
        <taxon>Micrococcaceae</taxon>
        <taxon>Micrococcus</taxon>
    </lineage>
</organism>